<accession>A0A1L9QJZ9</accession>
<proteinExistence type="predicted"/>
<organism evidence="2 3">
    <name type="scientific">Roseofilum reptotaenium AO1-A</name>
    <dbReference type="NCBI Taxonomy" id="1925591"/>
    <lineage>
        <taxon>Bacteria</taxon>
        <taxon>Bacillati</taxon>
        <taxon>Cyanobacteriota</taxon>
        <taxon>Cyanophyceae</taxon>
        <taxon>Desertifilales</taxon>
        <taxon>Desertifilaceae</taxon>
        <taxon>Roseofilum</taxon>
    </lineage>
</organism>
<dbReference type="EMBL" id="MLAW01000070">
    <property type="protein sequence ID" value="OJJ15491.1"/>
    <property type="molecule type" value="Genomic_DNA"/>
</dbReference>
<dbReference type="InterPro" id="IPR028910">
    <property type="entry name" value="Tox-PL-2_dom"/>
</dbReference>
<reference evidence="2" key="1">
    <citation type="submission" date="2016-10" db="EMBL/GenBank/DDBJ databases">
        <title>CRISPR-Cas defence system in Roseofilum reptotaenium: evidence of a bacteriophage-cyanobacterium arms race in the coral black band disease.</title>
        <authorList>
            <person name="Buerger P."/>
            <person name="Wood-Charlson E.M."/>
            <person name="Weynberg K.D."/>
            <person name="Willis B."/>
            <person name="Van Oppen M.J."/>
        </authorList>
    </citation>
    <scope>NUCLEOTIDE SEQUENCE [LARGE SCALE GENOMIC DNA]</scope>
    <source>
        <strain evidence="2">AO1-A</strain>
    </source>
</reference>
<feature type="domain" description="Tox-PL-2" evidence="1">
    <location>
        <begin position="11"/>
        <end position="48"/>
    </location>
</feature>
<evidence type="ECO:0000313" key="3">
    <source>
        <dbReference type="Proteomes" id="UP000183940"/>
    </source>
</evidence>
<keyword evidence="3" id="KW-1185">Reference proteome</keyword>
<dbReference type="AlphaFoldDB" id="A0A1L9QJZ9"/>
<dbReference type="Pfam" id="PF15643">
    <property type="entry name" value="Tox-PL-2"/>
    <property type="match status" value="1"/>
</dbReference>
<dbReference type="Proteomes" id="UP000183940">
    <property type="component" value="Unassembled WGS sequence"/>
</dbReference>
<evidence type="ECO:0000259" key="1">
    <source>
        <dbReference type="Pfam" id="PF15643"/>
    </source>
</evidence>
<protein>
    <recommendedName>
        <fullName evidence="1">Tox-PL-2 domain-containing protein</fullName>
    </recommendedName>
</protein>
<comment type="caution">
    <text evidence="2">The sequence shown here is derived from an EMBL/GenBank/DDBJ whole genome shotgun (WGS) entry which is preliminary data.</text>
</comment>
<evidence type="ECO:0000313" key="2">
    <source>
        <dbReference type="EMBL" id="OJJ15491.1"/>
    </source>
</evidence>
<name>A0A1L9QJZ9_9CYAN</name>
<sequence length="90" mass="10229">MTKLCTTDDEIYQRITTIAGSFQLFECEVCAQAIQEFLIYSGISGLYLGKAALSQFQTFLDGYTFALRQLKIPVSQEEQEFEGFHIKSVE</sequence>
<gene>
    <name evidence="2" type="ORF">BI308_24355</name>
</gene>